<dbReference type="AlphaFoldDB" id="A0A1I7YH86"/>
<evidence type="ECO:0000313" key="1">
    <source>
        <dbReference type="Proteomes" id="UP000095287"/>
    </source>
</evidence>
<dbReference type="Proteomes" id="UP000095287">
    <property type="component" value="Unplaced"/>
</dbReference>
<organism evidence="1 2">
    <name type="scientific">Steinernema glaseri</name>
    <dbReference type="NCBI Taxonomy" id="37863"/>
    <lineage>
        <taxon>Eukaryota</taxon>
        <taxon>Metazoa</taxon>
        <taxon>Ecdysozoa</taxon>
        <taxon>Nematoda</taxon>
        <taxon>Chromadorea</taxon>
        <taxon>Rhabditida</taxon>
        <taxon>Tylenchina</taxon>
        <taxon>Panagrolaimomorpha</taxon>
        <taxon>Strongyloidoidea</taxon>
        <taxon>Steinernematidae</taxon>
        <taxon>Steinernema</taxon>
    </lineage>
</organism>
<accession>A0A1I7YH86</accession>
<evidence type="ECO:0000313" key="2">
    <source>
        <dbReference type="WBParaSite" id="L893_g16397.t1"/>
    </source>
</evidence>
<protein>
    <submittedName>
        <fullName evidence="2">RNA-directed RNA polymerase</fullName>
    </submittedName>
</protein>
<sequence length="328" mass="38343">MDGVPFAFFDHLIALLHVNTLSKAKELSGTFGELAQYAFEHTSTYICTIRDGYQVSNFLYYRGSKRYVDAQEEIAAAPSKFVRILWIYLQDAEAENVSRQTVQLFPYAHEYNFGLESSSITEAWVALVYSLKRLGHVWILKKLDNDSLLLFKKLVTGRKLSYLMIHPDAYEDDMMLQIRNKPARDWTTAPVRELLEFWAQNPEKLRGKYLNMRRNCRSGIDQLEEFLARRIQVWGMEQNPSVLQKALEVCSKEECDFIAKEYRTKFVFEKPSCIYKFEDESGGSKRRFYMAFECASDVSGQQWRRANHNGHNDRDLMRITSFISLMFA</sequence>
<proteinExistence type="predicted"/>
<reference evidence="2" key="1">
    <citation type="submission" date="2016-11" db="UniProtKB">
        <authorList>
            <consortium name="WormBaseParasite"/>
        </authorList>
    </citation>
    <scope>IDENTIFICATION</scope>
</reference>
<name>A0A1I7YH86_9BILA</name>
<dbReference type="WBParaSite" id="L893_g16397.t1">
    <property type="protein sequence ID" value="L893_g16397.t1"/>
    <property type="gene ID" value="L893_g16397"/>
</dbReference>
<keyword evidence="1" id="KW-1185">Reference proteome</keyword>